<accession>A0ABZ2UUJ7</accession>
<dbReference type="RefSeq" id="WP_353931685.1">
    <property type="nucleotide sequence ID" value="NZ_CP150886.1"/>
</dbReference>
<keyword evidence="3" id="KW-0808">Transferase</keyword>
<keyword evidence="4" id="KW-1185">Reference proteome</keyword>
<dbReference type="InterPro" id="IPR028098">
    <property type="entry name" value="Glyco_trans_4-like_N"/>
</dbReference>
<name>A0ABZ2UUJ7_9CYAN</name>
<sequence>MKILMLGASLQQNGGIATVENLIIQHIPNDVKILHITTHAEGSIIHRIIIFIQAITKFLGQILTQKVDAIHIHLSDGGSLVRKAILVILSLPFHKPVIMHAHGAEFEMKYQKFPQCLQKGLSYILQQCQGFIVLSETWEKYYIDNLGLNPNRVFVLPNPTELPAQIPQRKNSHPVSLVFCGRVGERKGAFDLITAFANLPEDQKKSAQLTLAGDGEIEKAQQLAAELKITEQVNFLGWINSQQREQILAKADIFILPSYNEGLPMAILEAMAWGLPIITTPVGGIPELVINQQNGLLVQPGNIQELSTAIALLIKDEKLRRDLGIIARNNVEPYDINNYCQHLVDIYSSLSEFHKSRGIK</sequence>
<dbReference type="PANTHER" id="PTHR12526">
    <property type="entry name" value="GLYCOSYLTRANSFERASE"/>
    <property type="match status" value="1"/>
</dbReference>
<dbReference type="Proteomes" id="UP001483337">
    <property type="component" value="Chromosome"/>
</dbReference>
<proteinExistence type="predicted"/>
<dbReference type="EC" id="2.4.-.-" evidence="3"/>
<dbReference type="Pfam" id="PF13439">
    <property type="entry name" value="Glyco_transf_4"/>
    <property type="match status" value="1"/>
</dbReference>
<organism evidence="3 4">
    <name type="scientific">Okeanomitos corallinicola TIOX110</name>
    <dbReference type="NCBI Taxonomy" id="3133117"/>
    <lineage>
        <taxon>Bacteria</taxon>
        <taxon>Bacillati</taxon>
        <taxon>Cyanobacteriota</taxon>
        <taxon>Cyanophyceae</taxon>
        <taxon>Nostocales</taxon>
        <taxon>Aphanizomenonaceae</taxon>
        <taxon>Okeanomitos</taxon>
    </lineage>
</organism>
<dbReference type="EMBL" id="CP150886">
    <property type="protein sequence ID" value="WZB88781.1"/>
    <property type="molecule type" value="Genomic_DNA"/>
</dbReference>
<feature type="domain" description="Glycosyltransferase subfamily 4-like N-terminal" evidence="2">
    <location>
        <begin position="45"/>
        <end position="160"/>
    </location>
</feature>
<dbReference type="Gene3D" id="3.40.50.2000">
    <property type="entry name" value="Glycogen Phosphorylase B"/>
    <property type="match status" value="2"/>
</dbReference>
<dbReference type="InterPro" id="IPR001296">
    <property type="entry name" value="Glyco_trans_1"/>
</dbReference>
<dbReference type="Pfam" id="PF00534">
    <property type="entry name" value="Glycos_transf_1"/>
    <property type="match status" value="1"/>
</dbReference>
<protein>
    <submittedName>
        <fullName evidence="3">Glycosyltransferase family 4 protein</fullName>
        <ecNumber evidence="3">2.4.-.-</ecNumber>
    </submittedName>
</protein>
<feature type="domain" description="Glycosyl transferase family 1" evidence="1">
    <location>
        <begin position="169"/>
        <end position="329"/>
    </location>
</feature>
<keyword evidence="3" id="KW-0328">Glycosyltransferase</keyword>
<dbReference type="SUPFAM" id="SSF53756">
    <property type="entry name" value="UDP-Glycosyltransferase/glycogen phosphorylase"/>
    <property type="match status" value="1"/>
</dbReference>
<evidence type="ECO:0000259" key="1">
    <source>
        <dbReference type="Pfam" id="PF00534"/>
    </source>
</evidence>
<evidence type="ECO:0000259" key="2">
    <source>
        <dbReference type="Pfam" id="PF13439"/>
    </source>
</evidence>
<reference evidence="3 4" key="1">
    <citation type="submission" date="2024-04" db="EMBL/GenBank/DDBJ databases">
        <title>Okeanomitos corallinicola gen. &amp; sp. nov. (Nostocales, Cyanobacteria), a new toxic marine heterocyst-forming cyanobacterium from a coral reef.</title>
        <authorList>
            <person name="Li H."/>
            <person name="Li R."/>
            <person name="Kang J."/>
            <person name="Hii K.S."/>
            <person name="Mohamed H.F."/>
            <person name="Xu X."/>
            <person name="Luo Z."/>
        </authorList>
    </citation>
    <scope>NUCLEOTIDE SEQUENCE [LARGE SCALE GENOMIC DNA]</scope>
    <source>
        <strain evidence="3 4">TIOX110</strain>
    </source>
</reference>
<dbReference type="CDD" id="cd03801">
    <property type="entry name" value="GT4_PimA-like"/>
    <property type="match status" value="1"/>
</dbReference>
<dbReference type="GO" id="GO:0016757">
    <property type="term" value="F:glycosyltransferase activity"/>
    <property type="evidence" value="ECO:0007669"/>
    <property type="project" value="UniProtKB-KW"/>
</dbReference>
<gene>
    <name evidence="3" type="ORF">WJM97_03615</name>
</gene>
<evidence type="ECO:0000313" key="4">
    <source>
        <dbReference type="Proteomes" id="UP001483337"/>
    </source>
</evidence>
<evidence type="ECO:0000313" key="3">
    <source>
        <dbReference type="EMBL" id="WZB88781.1"/>
    </source>
</evidence>